<dbReference type="PANTHER" id="PTHR31480">
    <property type="entry name" value="BIFUNCTIONAL LYCOPENE CYCLASE/PHYTOENE SYNTHASE"/>
    <property type="match status" value="1"/>
</dbReference>
<gene>
    <name evidence="2" type="ORF">DDR33_19925</name>
</gene>
<dbReference type="SFLD" id="SFLDG01212">
    <property type="entry name" value="Phytoene_synthase_like"/>
    <property type="match status" value="1"/>
</dbReference>
<dbReference type="AlphaFoldDB" id="A0A2U2PC19"/>
<dbReference type="InterPro" id="IPR008949">
    <property type="entry name" value="Isoprenoid_synthase_dom_sf"/>
</dbReference>
<name>A0A2U2PC19_9SPHI</name>
<dbReference type="InterPro" id="IPR033904">
    <property type="entry name" value="Trans_IPPS_HH"/>
</dbReference>
<sequence length="278" mass="32442">MKKLFDEVSYDVSRCITQKYSTSFSLGILALSPSIRPAIYAIYGYVRLADEIVDSFHDYDKKALLQRLKQDTEAALRDKISLNPVLNSFQKTVHHYQIDPDLIWQFLHSMEMDLEKLDYHSDLYKEYIYGSAEVVGLMCLQVFTNGDKETYRDLKPFAMKLGSAFQKVNFLRDLKDDYKILGRTYFPGIDMSIFDNHVKTEIEKDIELEFKEALTGIRRLPASARLGVYLAYKFYLSLFKKIKNTPAENILNERTRIPDFQKLAVVMRGYVRYKIALL</sequence>
<dbReference type="GO" id="GO:0004311">
    <property type="term" value="F:geranylgeranyl diphosphate synthase activity"/>
    <property type="evidence" value="ECO:0007669"/>
    <property type="project" value="InterPro"/>
</dbReference>
<keyword evidence="3" id="KW-1185">Reference proteome</keyword>
<protein>
    <submittedName>
        <fullName evidence="2">Phytoene synthase</fullName>
    </submittedName>
</protein>
<comment type="caution">
    <text evidence="2">The sequence shown here is derived from an EMBL/GenBank/DDBJ whole genome shotgun (WGS) entry which is preliminary data.</text>
</comment>
<dbReference type="SFLD" id="SFLDG01018">
    <property type="entry name" value="Squalene/Phytoene_Synthase_Lik"/>
    <property type="match status" value="1"/>
</dbReference>
<dbReference type="InterPro" id="IPR002060">
    <property type="entry name" value="Squ/phyt_synthse"/>
</dbReference>
<dbReference type="InterPro" id="IPR019845">
    <property type="entry name" value="Squalene/phytoene_synthase_CS"/>
</dbReference>
<keyword evidence="1" id="KW-0808">Transferase</keyword>
<dbReference type="SFLD" id="SFLDS00005">
    <property type="entry name" value="Isoprenoid_Synthase_Type_I"/>
    <property type="match status" value="1"/>
</dbReference>
<organism evidence="2 3">
    <name type="scientific">Pararcticibacter amylolyticus</name>
    <dbReference type="NCBI Taxonomy" id="2173175"/>
    <lineage>
        <taxon>Bacteria</taxon>
        <taxon>Pseudomonadati</taxon>
        <taxon>Bacteroidota</taxon>
        <taxon>Sphingobacteriia</taxon>
        <taxon>Sphingobacteriales</taxon>
        <taxon>Sphingobacteriaceae</taxon>
        <taxon>Pararcticibacter</taxon>
    </lineage>
</organism>
<dbReference type="OrthoDB" id="9787280at2"/>
<dbReference type="SUPFAM" id="SSF48576">
    <property type="entry name" value="Terpenoid synthases"/>
    <property type="match status" value="1"/>
</dbReference>
<reference evidence="2 3" key="1">
    <citation type="submission" date="2018-04" db="EMBL/GenBank/DDBJ databases">
        <title>Pedobacter chongqingensis sp. nov., isolated from a rottenly hemp rope.</title>
        <authorList>
            <person name="Cai Y."/>
        </authorList>
    </citation>
    <scope>NUCLEOTIDE SEQUENCE [LARGE SCALE GENOMIC DNA]</scope>
    <source>
        <strain evidence="2 3">FJ4-8</strain>
    </source>
</reference>
<dbReference type="InterPro" id="IPR044843">
    <property type="entry name" value="Trans_IPPS_bact-type"/>
</dbReference>
<evidence type="ECO:0000313" key="2">
    <source>
        <dbReference type="EMBL" id="PWG78922.1"/>
    </source>
</evidence>
<evidence type="ECO:0000256" key="1">
    <source>
        <dbReference type="ARBA" id="ARBA00022679"/>
    </source>
</evidence>
<proteinExistence type="predicted"/>
<dbReference type="GO" id="GO:0016117">
    <property type="term" value="P:carotenoid biosynthetic process"/>
    <property type="evidence" value="ECO:0007669"/>
    <property type="project" value="UniProtKB-ARBA"/>
</dbReference>
<dbReference type="PROSITE" id="PS01045">
    <property type="entry name" value="SQUALEN_PHYTOEN_SYN_2"/>
    <property type="match status" value="1"/>
</dbReference>
<dbReference type="CDD" id="cd00683">
    <property type="entry name" value="Trans_IPPS_HH"/>
    <property type="match status" value="1"/>
</dbReference>
<accession>A0A2U2PC19</accession>
<dbReference type="GO" id="GO:0051996">
    <property type="term" value="F:squalene synthase [NAD(P)H] activity"/>
    <property type="evidence" value="ECO:0007669"/>
    <property type="project" value="InterPro"/>
</dbReference>
<dbReference type="EMBL" id="QEAS01000019">
    <property type="protein sequence ID" value="PWG78922.1"/>
    <property type="molecule type" value="Genomic_DNA"/>
</dbReference>
<dbReference type="RefSeq" id="WP_109417559.1">
    <property type="nucleotide sequence ID" value="NZ_QEAS01000019.1"/>
</dbReference>
<dbReference type="Proteomes" id="UP000245647">
    <property type="component" value="Unassembled WGS sequence"/>
</dbReference>
<evidence type="ECO:0000313" key="3">
    <source>
        <dbReference type="Proteomes" id="UP000245647"/>
    </source>
</evidence>
<dbReference type="Pfam" id="PF00494">
    <property type="entry name" value="SQS_PSY"/>
    <property type="match status" value="1"/>
</dbReference>
<dbReference type="Gene3D" id="1.10.600.10">
    <property type="entry name" value="Farnesyl Diphosphate Synthase"/>
    <property type="match status" value="1"/>
</dbReference>